<organism evidence="1 2">
    <name type="scientific">Entomophthora muscae</name>
    <dbReference type="NCBI Taxonomy" id="34485"/>
    <lineage>
        <taxon>Eukaryota</taxon>
        <taxon>Fungi</taxon>
        <taxon>Fungi incertae sedis</taxon>
        <taxon>Zoopagomycota</taxon>
        <taxon>Entomophthoromycotina</taxon>
        <taxon>Entomophthoromycetes</taxon>
        <taxon>Entomophthorales</taxon>
        <taxon>Entomophthoraceae</taxon>
        <taxon>Entomophthora</taxon>
    </lineage>
</organism>
<gene>
    <name evidence="1" type="ORF">DSO57_1011148</name>
</gene>
<keyword evidence="2" id="KW-1185">Reference proteome</keyword>
<comment type="caution">
    <text evidence="1">The sequence shown here is derived from an EMBL/GenBank/DDBJ whole genome shotgun (WGS) entry which is preliminary data.</text>
</comment>
<dbReference type="Proteomes" id="UP001165960">
    <property type="component" value="Unassembled WGS sequence"/>
</dbReference>
<evidence type="ECO:0000313" key="1">
    <source>
        <dbReference type="EMBL" id="KAJ9066275.1"/>
    </source>
</evidence>
<reference evidence="1" key="1">
    <citation type="submission" date="2022-04" db="EMBL/GenBank/DDBJ databases">
        <title>Genome of the entomopathogenic fungus Entomophthora muscae.</title>
        <authorList>
            <person name="Elya C."/>
            <person name="Lovett B.R."/>
            <person name="Lee E."/>
            <person name="Macias A.M."/>
            <person name="Hajek A.E."/>
            <person name="De Bivort B.L."/>
            <person name="Kasson M.T."/>
            <person name="De Fine Licht H.H."/>
            <person name="Stajich J.E."/>
        </authorList>
    </citation>
    <scope>NUCLEOTIDE SEQUENCE</scope>
    <source>
        <strain evidence="1">Berkeley</strain>
    </source>
</reference>
<evidence type="ECO:0000313" key="2">
    <source>
        <dbReference type="Proteomes" id="UP001165960"/>
    </source>
</evidence>
<sequence length="72" mass="7778">MLMIGIPVVSTLVKFNLGALLHSIGERLPSECIPDNQGACSATEYDDIKQAVPLSQNDVLSLLQALSSFQIY</sequence>
<accession>A0ACC2SVE6</accession>
<name>A0ACC2SVE6_9FUNG</name>
<dbReference type="EMBL" id="QTSX02004298">
    <property type="protein sequence ID" value="KAJ9066275.1"/>
    <property type="molecule type" value="Genomic_DNA"/>
</dbReference>
<proteinExistence type="predicted"/>
<protein>
    <submittedName>
        <fullName evidence="1">Uncharacterized protein</fullName>
    </submittedName>
</protein>